<proteinExistence type="predicted"/>
<feature type="region of interest" description="Disordered" evidence="1">
    <location>
        <begin position="48"/>
        <end position="68"/>
    </location>
</feature>
<dbReference type="GeneID" id="124293642"/>
<dbReference type="RefSeq" id="XP_046591230.1">
    <property type="nucleotide sequence ID" value="XM_046735274.1"/>
</dbReference>
<organism evidence="2 3">
    <name type="scientific">Neodiprion lecontei</name>
    <name type="common">Redheaded pine sawfly</name>
    <dbReference type="NCBI Taxonomy" id="441921"/>
    <lineage>
        <taxon>Eukaryota</taxon>
        <taxon>Metazoa</taxon>
        <taxon>Ecdysozoa</taxon>
        <taxon>Arthropoda</taxon>
        <taxon>Hexapoda</taxon>
        <taxon>Insecta</taxon>
        <taxon>Pterygota</taxon>
        <taxon>Neoptera</taxon>
        <taxon>Endopterygota</taxon>
        <taxon>Hymenoptera</taxon>
        <taxon>Tenthredinoidea</taxon>
        <taxon>Diprionidae</taxon>
        <taxon>Diprioninae</taxon>
        <taxon>Neodiprion</taxon>
    </lineage>
</organism>
<name>A0ABM3FT86_NEOLC</name>
<evidence type="ECO:0000256" key="1">
    <source>
        <dbReference type="SAM" id="MobiDB-lite"/>
    </source>
</evidence>
<sequence>MRFNGDCPLSSKLRSAILENDGKWMKCAEVFNADYRKDKRYNAKGWWGSEVDGEKDEDDEENKVDEEDEDLWTTRNTHFIFPADSRVKRLTPFDGQSSTKDVFSR</sequence>
<keyword evidence="2" id="KW-1185">Reference proteome</keyword>
<gene>
    <name evidence="3" type="primary">LOC124293642</name>
</gene>
<feature type="compositionally biased region" description="Acidic residues" evidence="1">
    <location>
        <begin position="51"/>
        <end position="68"/>
    </location>
</feature>
<reference evidence="3" key="1">
    <citation type="submission" date="2025-08" db="UniProtKB">
        <authorList>
            <consortium name="RefSeq"/>
        </authorList>
    </citation>
    <scope>IDENTIFICATION</scope>
    <source>
        <tissue evidence="3">Thorax and Abdomen</tissue>
    </source>
</reference>
<evidence type="ECO:0000313" key="2">
    <source>
        <dbReference type="Proteomes" id="UP000829291"/>
    </source>
</evidence>
<protein>
    <submittedName>
        <fullName evidence="3">Uncharacterized protein LOC124293642</fullName>
    </submittedName>
</protein>
<accession>A0ABM3FT86</accession>
<evidence type="ECO:0000313" key="3">
    <source>
        <dbReference type="RefSeq" id="XP_046591230.1"/>
    </source>
</evidence>
<dbReference type="Proteomes" id="UP000829291">
    <property type="component" value="Chromosome 3"/>
</dbReference>